<dbReference type="Gene3D" id="3.90.190.10">
    <property type="entry name" value="Protein tyrosine phosphatase superfamily"/>
    <property type="match status" value="1"/>
</dbReference>
<name>A0A8J6CH99_DIALT</name>
<dbReference type="InterPro" id="IPR050348">
    <property type="entry name" value="Protein-Tyr_Phosphatase"/>
</dbReference>
<dbReference type="InterPro" id="IPR000387">
    <property type="entry name" value="Tyr_Pase_dom"/>
</dbReference>
<dbReference type="OrthoDB" id="8609993at2759"/>
<feature type="domain" description="Tyrosine specific protein phosphatases" evidence="2">
    <location>
        <begin position="227"/>
        <end position="286"/>
    </location>
</feature>
<reference evidence="3" key="1">
    <citation type="submission" date="2021-05" db="EMBL/GenBank/DDBJ databases">
        <title>The genome of the haptophyte Pavlova lutheri (Diacronema luteri, Pavlovales) - a model for lipid biosynthesis in eukaryotic algae.</title>
        <authorList>
            <person name="Hulatt C.J."/>
            <person name="Posewitz M.C."/>
        </authorList>
    </citation>
    <scope>NUCLEOTIDE SEQUENCE</scope>
    <source>
        <strain evidence="3">NIVA-4/92</strain>
    </source>
</reference>
<protein>
    <recommendedName>
        <fullName evidence="5">Protein tyrosine phosphatase</fullName>
    </recommendedName>
</protein>
<sequence>MGQPARSALAEAVEAKLARWARAGAAQEYYALGKRGPIKEQVVSDLNRFGGAMGPYIDSVLQLRTVAYINATPIDHLPSGHRFVATMCPKRSTFGHFWAMAWEMGSTHIINLTHEADKVGSDPSDKRERYWPPFDHAVDAEAVSCWLAVPELIGAEHLPSVPGLSRYHVRLTHGSGQQRMVQVLWYSRWIDFADSHMIGTEAFYRNAAHVLALAYAIRDVPLANWPVVHCSAGVGRTGTFVVLLEALARLDSVGSDVRRLDQLIASSVEATRERRLWMVKSDFEFATIYAALAVHLREQLRPDFVVGAWRAGDFSEAAARPMLAAGAPELDACGRYNDPLKTPEAFYSRLRAPPSG</sequence>
<dbReference type="InterPro" id="IPR003595">
    <property type="entry name" value="Tyr_Pase_cat"/>
</dbReference>
<dbReference type="PROSITE" id="PS50055">
    <property type="entry name" value="TYR_PHOSPHATASE_PTP"/>
    <property type="match status" value="1"/>
</dbReference>
<evidence type="ECO:0000313" key="3">
    <source>
        <dbReference type="EMBL" id="KAG8470931.1"/>
    </source>
</evidence>
<comment type="caution">
    <text evidence="3">The sequence shown here is derived from an EMBL/GenBank/DDBJ whole genome shotgun (WGS) entry which is preliminary data.</text>
</comment>
<dbReference type="PANTHER" id="PTHR19134">
    <property type="entry name" value="RECEPTOR-TYPE TYROSINE-PROTEIN PHOSPHATASE"/>
    <property type="match status" value="1"/>
</dbReference>
<evidence type="ECO:0008006" key="5">
    <source>
        <dbReference type="Google" id="ProtNLM"/>
    </source>
</evidence>
<dbReference type="PANTHER" id="PTHR19134:SF449">
    <property type="entry name" value="TYROSINE-PROTEIN PHOSPHATASE 1"/>
    <property type="match status" value="1"/>
</dbReference>
<dbReference type="SMART" id="SM00404">
    <property type="entry name" value="PTPc_motif"/>
    <property type="match status" value="1"/>
</dbReference>
<dbReference type="InterPro" id="IPR029021">
    <property type="entry name" value="Prot-tyrosine_phosphatase-like"/>
</dbReference>
<dbReference type="InterPro" id="IPR000242">
    <property type="entry name" value="PTP_cat"/>
</dbReference>
<evidence type="ECO:0000259" key="1">
    <source>
        <dbReference type="PROSITE" id="PS50055"/>
    </source>
</evidence>
<dbReference type="CDD" id="cd00047">
    <property type="entry name" value="PTPc"/>
    <property type="match status" value="1"/>
</dbReference>
<dbReference type="InterPro" id="IPR016130">
    <property type="entry name" value="Tyr_Pase_AS"/>
</dbReference>
<dbReference type="PRINTS" id="PR00700">
    <property type="entry name" value="PRTYPHPHTASE"/>
</dbReference>
<dbReference type="AlphaFoldDB" id="A0A8J6CH99"/>
<dbReference type="GO" id="GO:0004725">
    <property type="term" value="F:protein tyrosine phosphatase activity"/>
    <property type="evidence" value="ECO:0007669"/>
    <property type="project" value="InterPro"/>
</dbReference>
<feature type="domain" description="Tyrosine-protein phosphatase" evidence="1">
    <location>
        <begin position="37"/>
        <end position="295"/>
    </location>
</feature>
<dbReference type="SMART" id="SM00194">
    <property type="entry name" value="PTPc"/>
    <property type="match status" value="1"/>
</dbReference>
<dbReference type="PROSITE" id="PS50056">
    <property type="entry name" value="TYR_PHOSPHATASE_2"/>
    <property type="match status" value="1"/>
</dbReference>
<evidence type="ECO:0000313" key="4">
    <source>
        <dbReference type="Proteomes" id="UP000751190"/>
    </source>
</evidence>
<organism evidence="3 4">
    <name type="scientific">Diacronema lutheri</name>
    <name type="common">Unicellular marine alga</name>
    <name type="synonym">Monochrysis lutheri</name>
    <dbReference type="NCBI Taxonomy" id="2081491"/>
    <lineage>
        <taxon>Eukaryota</taxon>
        <taxon>Haptista</taxon>
        <taxon>Haptophyta</taxon>
        <taxon>Pavlovophyceae</taxon>
        <taxon>Pavlovales</taxon>
        <taxon>Pavlovaceae</taxon>
        <taxon>Diacronema</taxon>
    </lineage>
</organism>
<dbReference type="Pfam" id="PF00102">
    <property type="entry name" value="Y_phosphatase"/>
    <property type="match status" value="1"/>
</dbReference>
<gene>
    <name evidence="3" type="ORF">KFE25_009352</name>
</gene>
<keyword evidence="4" id="KW-1185">Reference proteome</keyword>
<accession>A0A8J6CH99</accession>
<dbReference type="PROSITE" id="PS00383">
    <property type="entry name" value="TYR_PHOSPHATASE_1"/>
    <property type="match status" value="1"/>
</dbReference>
<dbReference type="OMA" id="KRERYWP"/>
<dbReference type="EMBL" id="JAGTXO010000001">
    <property type="protein sequence ID" value="KAG8470931.1"/>
    <property type="molecule type" value="Genomic_DNA"/>
</dbReference>
<proteinExistence type="predicted"/>
<evidence type="ECO:0000259" key="2">
    <source>
        <dbReference type="PROSITE" id="PS50056"/>
    </source>
</evidence>
<dbReference type="SUPFAM" id="SSF52799">
    <property type="entry name" value="(Phosphotyrosine protein) phosphatases II"/>
    <property type="match status" value="1"/>
</dbReference>
<dbReference type="Proteomes" id="UP000751190">
    <property type="component" value="Unassembled WGS sequence"/>
</dbReference>